<reference evidence="2" key="2">
    <citation type="submission" date="2022-01" db="EMBL/GenBank/DDBJ databases">
        <authorList>
            <person name="Yamashiro T."/>
            <person name="Shiraishi A."/>
            <person name="Satake H."/>
            <person name="Nakayama K."/>
        </authorList>
    </citation>
    <scope>NUCLEOTIDE SEQUENCE</scope>
</reference>
<keyword evidence="3" id="KW-1185">Reference proteome</keyword>
<proteinExistence type="predicted"/>
<feature type="region of interest" description="Disordered" evidence="1">
    <location>
        <begin position="166"/>
        <end position="204"/>
    </location>
</feature>
<comment type="caution">
    <text evidence="2">The sequence shown here is derived from an EMBL/GenBank/DDBJ whole genome shotgun (WGS) entry which is preliminary data.</text>
</comment>
<reference evidence="2" key="1">
    <citation type="journal article" date="2022" name="Int. J. Mol. Sci.">
        <title>Draft Genome of Tanacetum Coccineum: Genomic Comparison of Closely Related Tanacetum-Family Plants.</title>
        <authorList>
            <person name="Yamashiro T."/>
            <person name="Shiraishi A."/>
            <person name="Nakayama K."/>
            <person name="Satake H."/>
        </authorList>
    </citation>
    <scope>NUCLEOTIDE SEQUENCE</scope>
</reference>
<organism evidence="2 3">
    <name type="scientific">Tanacetum coccineum</name>
    <dbReference type="NCBI Taxonomy" id="301880"/>
    <lineage>
        <taxon>Eukaryota</taxon>
        <taxon>Viridiplantae</taxon>
        <taxon>Streptophyta</taxon>
        <taxon>Embryophyta</taxon>
        <taxon>Tracheophyta</taxon>
        <taxon>Spermatophyta</taxon>
        <taxon>Magnoliopsida</taxon>
        <taxon>eudicotyledons</taxon>
        <taxon>Gunneridae</taxon>
        <taxon>Pentapetalae</taxon>
        <taxon>asterids</taxon>
        <taxon>campanulids</taxon>
        <taxon>Asterales</taxon>
        <taxon>Asteraceae</taxon>
        <taxon>Asteroideae</taxon>
        <taxon>Anthemideae</taxon>
        <taxon>Anthemidinae</taxon>
        <taxon>Tanacetum</taxon>
    </lineage>
</organism>
<accession>A0ABQ5F674</accession>
<evidence type="ECO:0000256" key="1">
    <source>
        <dbReference type="SAM" id="MobiDB-lite"/>
    </source>
</evidence>
<dbReference type="Proteomes" id="UP001151760">
    <property type="component" value="Unassembled WGS sequence"/>
</dbReference>
<feature type="region of interest" description="Disordered" evidence="1">
    <location>
        <begin position="1"/>
        <end position="31"/>
    </location>
</feature>
<gene>
    <name evidence="2" type="ORF">Tco_1002374</name>
</gene>
<dbReference type="EMBL" id="BQNB010017054">
    <property type="protein sequence ID" value="GJT58841.1"/>
    <property type="molecule type" value="Genomic_DNA"/>
</dbReference>
<name>A0ABQ5F674_9ASTR</name>
<sequence>MERGFLSQKGSGVGRGVKEKQVSLSDKSAEVSKHVSVANTGSESFPTVFEAHGIPSPTNEANMNNVGTTAIPTTVGNTPGMSSYANITGEPSRKALNFHTLFTPGGNGVDVVVPVKSIRAISESYARAMIELRADAELKDTIMVAMPKLTGEEFYTCNDRVEYEWKPPSKPTIVNGEDSTSQPKEKKEPSAPQPNNKGKDVSDLQEINIVSNDVGSIMNDSDSEKVKFLCVGDNQKPMDDMVDDAHKKGDWLGKKTDSPKINIAFSPETKVYFFDRDDIDEVEHDNAYSKKG</sequence>
<evidence type="ECO:0000313" key="2">
    <source>
        <dbReference type="EMBL" id="GJT58841.1"/>
    </source>
</evidence>
<protein>
    <submittedName>
        <fullName evidence="2">Uncharacterized protein</fullName>
    </submittedName>
</protein>
<evidence type="ECO:0000313" key="3">
    <source>
        <dbReference type="Proteomes" id="UP001151760"/>
    </source>
</evidence>
<feature type="compositionally biased region" description="Basic and acidic residues" evidence="1">
    <location>
        <begin position="16"/>
        <end position="31"/>
    </location>
</feature>